<reference evidence="2" key="2">
    <citation type="journal article" date="2021" name="PeerJ">
        <title>Extensive microbial diversity within the chicken gut microbiome revealed by metagenomics and culture.</title>
        <authorList>
            <person name="Gilroy R."/>
            <person name="Ravi A."/>
            <person name="Getino M."/>
            <person name="Pursley I."/>
            <person name="Horton D.L."/>
            <person name="Alikhan N.F."/>
            <person name="Baker D."/>
            <person name="Gharbi K."/>
            <person name="Hall N."/>
            <person name="Watson M."/>
            <person name="Adriaenssens E.M."/>
            <person name="Foster-Nyarko E."/>
            <person name="Jarju S."/>
            <person name="Secka A."/>
            <person name="Antonio M."/>
            <person name="Oren A."/>
            <person name="Chaudhuri R.R."/>
            <person name="La Ragione R."/>
            <person name="Hildebrand F."/>
            <person name="Pallen M.J."/>
        </authorList>
    </citation>
    <scope>NUCLEOTIDE SEQUENCE</scope>
    <source>
        <strain evidence="2">ChiBcec2-4451</strain>
    </source>
</reference>
<dbReference type="Gene3D" id="2.130.10.10">
    <property type="entry name" value="YVTN repeat-like/Quinoprotein amine dehydrogenase"/>
    <property type="match status" value="1"/>
</dbReference>
<comment type="similarity">
    <text evidence="1">Belongs to the cycloisomerase 2 family.</text>
</comment>
<dbReference type="InterPro" id="IPR015943">
    <property type="entry name" value="WD40/YVTN_repeat-like_dom_sf"/>
</dbReference>
<evidence type="ECO:0000313" key="3">
    <source>
        <dbReference type="Proteomes" id="UP000886723"/>
    </source>
</evidence>
<sequence length="331" mass="36660">MKFWISGYSRKNYPSAALYDSKRSAALWTTDLENPSYLCFRGPYLFALGEFDNYGTLSSFRREGNTFLPVDTLRLEGGALCHITTDPDMTFLAGSCWGTGHFFTVALRPDGTFGSLLFSQVLDDGTGRKSRMHFSKILGDYLYGVNIELDAIFCFRQEQGQLTPVSILRLPEGCGPRHFYADEKRQLFYCVTEYSSELLVIDSSQPKQLRLVSRHPLLDPGFSGESTGSTLAVSRDGSDLYAANRGEDTIAHFRLSPEGRPTLAGRYSCHGKCPRHIALLDQDRVLGIANQNSDEVILLERGGDGTLGTAPATHIPFASPSFVAEDPLERL</sequence>
<dbReference type="SUPFAM" id="SSF75011">
    <property type="entry name" value="3-carboxy-cis,cis-mucoante lactonizing enzyme"/>
    <property type="match status" value="1"/>
</dbReference>
<name>A0A9D1NTB9_9FIRM</name>
<protein>
    <submittedName>
        <fullName evidence="2">Beta-propeller fold lactonase family protein</fullName>
    </submittedName>
</protein>
<dbReference type="InterPro" id="IPR050282">
    <property type="entry name" value="Cycloisomerase_2"/>
</dbReference>
<evidence type="ECO:0000313" key="2">
    <source>
        <dbReference type="EMBL" id="HIV12142.1"/>
    </source>
</evidence>
<dbReference type="PANTHER" id="PTHR30344:SF1">
    <property type="entry name" value="6-PHOSPHOGLUCONOLACTONASE"/>
    <property type="match status" value="1"/>
</dbReference>
<organism evidence="2 3">
    <name type="scientific">Candidatus Pullilachnospira stercoravium</name>
    <dbReference type="NCBI Taxonomy" id="2840913"/>
    <lineage>
        <taxon>Bacteria</taxon>
        <taxon>Bacillati</taxon>
        <taxon>Bacillota</taxon>
        <taxon>Clostridia</taxon>
        <taxon>Lachnospirales</taxon>
        <taxon>Lachnospiraceae</taxon>
        <taxon>Lachnospiraceae incertae sedis</taxon>
        <taxon>Candidatus Pullilachnospira</taxon>
    </lineage>
</organism>
<dbReference type="Proteomes" id="UP000886723">
    <property type="component" value="Unassembled WGS sequence"/>
</dbReference>
<proteinExistence type="inferred from homology"/>
<dbReference type="GO" id="GO:0017057">
    <property type="term" value="F:6-phosphogluconolactonase activity"/>
    <property type="evidence" value="ECO:0007669"/>
    <property type="project" value="TreeGrafter"/>
</dbReference>
<evidence type="ECO:0000256" key="1">
    <source>
        <dbReference type="ARBA" id="ARBA00005564"/>
    </source>
</evidence>
<dbReference type="PANTHER" id="PTHR30344">
    <property type="entry name" value="6-PHOSPHOGLUCONOLACTONASE-RELATED"/>
    <property type="match status" value="1"/>
</dbReference>
<reference evidence="2" key="1">
    <citation type="submission" date="2020-10" db="EMBL/GenBank/DDBJ databases">
        <authorList>
            <person name="Gilroy R."/>
        </authorList>
    </citation>
    <scope>NUCLEOTIDE SEQUENCE</scope>
    <source>
        <strain evidence="2">ChiBcec2-4451</strain>
    </source>
</reference>
<dbReference type="AlphaFoldDB" id="A0A9D1NTB9"/>
<accession>A0A9D1NTB9</accession>
<dbReference type="EMBL" id="DVON01000066">
    <property type="protein sequence ID" value="HIV12142.1"/>
    <property type="molecule type" value="Genomic_DNA"/>
</dbReference>
<dbReference type="InterPro" id="IPR019405">
    <property type="entry name" value="Lactonase_7-beta_prop"/>
</dbReference>
<comment type="caution">
    <text evidence="2">The sequence shown here is derived from an EMBL/GenBank/DDBJ whole genome shotgun (WGS) entry which is preliminary data.</text>
</comment>
<gene>
    <name evidence="2" type="ORF">IAA63_03245</name>
</gene>
<dbReference type="Pfam" id="PF10282">
    <property type="entry name" value="Lactonase"/>
    <property type="match status" value="1"/>
</dbReference>